<dbReference type="Proteomes" id="UP000092321">
    <property type="component" value="Unassembled WGS sequence"/>
</dbReference>
<keyword evidence="1" id="KW-0472">Membrane</keyword>
<accession>A0A1B7TAV5</accession>
<evidence type="ECO:0008006" key="4">
    <source>
        <dbReference type="Google" id="ProtNLM"/>
    </source>
</evidence>
<gene>
    <name evidence="2" type="ORF">HANVADRAFT_3346</name>
</gene>
<evidence type="ECO:0000313" key="2">
    <source>
        <dbReference type="EMBL" id="OBA25864.1"/>
    </source>
</evidence>
<name>A0A1B7TAV5_9ASCO</name>
<proteinExistence type="predicted"/>
<dbReference type="Gene3D" id="1.10.167.10">
    <property type="entry name" value="Regulator of G-protein Signalling 4, domain 2"/>
    <property type="match status" value="1"/>
</dbReference>
<comment type="caution">
    <text evidence="2">The sequence shown here is derived from an EMBL/GenBank/DDBJ whole genome shotgun (WGS) entry which is preliminary data.</text>
</comment>
<keyword evidence="3" id="KW-1185">Reference proteome</keyword>
<evidence type="ECO:0000256" key="1">
    <source>
        <dbReference type="SAM" id="Phobius"/>
    </source>
</evidence>
<keyword evidence="1" id="KW-1133">Transmembrane helix</keyword>
<protein>
    <recommendedName>
        <fullName evidence="4">RGS domain-containing protein</fullName>
    </recommendedName>
</protein>
<dbReference type="SUPFAM" id="SSF48097">
    <property type="entry name" value="Regulator of G-protein signaling, RGS"/>
    <property type="match status" value="1"/>
</dbReference>
<reference evidence="3" key="1">
    <citation type="journal article" date="2016" name="Proc. Natl. Acad. Sci. U.S.A.">
        <title>Comparative genomics of biotechnologically important yeasts.</title>
        <authorList>
            <person name="Riley R."/>
            <person name="Haridas S."/>
            <person name="Wolfe K.H."/>
            <person name="Lopes M.R."/>
            <person name="Hittinger C.T."/>
            <person name="Goeker M."/>
            <person name="Salamov A.A."/>
            <person name="Wisecaver J.H."/>
            <person name="Long T.M."/>
            <person name="Calvey C.H."/>
            <person name="Aerts A.L."/>
            <person name="Barry K.W."/>
            <person name="Choi C."/>
            <person name="Clum A."/>
            <person name="Coughlan A.Y."/>
            <person name="Deshpande S."/>
            <person name="Douglass A.P."/>
            <person name="Hanson S.J."/>
            <person name="Klenk H.-P."/>
            <person name="LaButti K.M."/>
            <person name="Lapidus A."/>
            <person name="Lindquist E.A."/>
            <person name="Lipzen A.M."/>
            <person name="Meier-Kolthoff J.P."/>
            <person name="Ohm R.A."/>
            <person name="Otillar R.P."/>
            <person name="Pangilinan J.L."/>
            <person name="Peng Y."/>
            <person name="Rokas A."/>
            <person name="Rosa C.A."/>
            <person name="Scheuner C."/>
            <person name="Sibirny A.A."/>
            <person name="Slot J.C."/>
            <person name="Stielow J.B."/>
            <person name="Sun H."/>
            <person name="Kurtzman C.P."/>
            <person name="Blackwell M."/>
            <person name="Grigoriev I.V."/>
            <person name="Jeffries T.W."/>
        </authorList>
    </citation>
    <scope>NUCLEOTIDE SEQUENCE [LARGE SCALE GENOMIC DNA]</scope>
    <source>
        <strain evidence="3">NRRL Y-1626</strain>
    </source>
</reference>
<sequence>MIFKQPQYTTSQDGEESYGSRKRILSEMNNLLDNQEIFSNDFVNSTNNNNNFDSINNFDNNTYYNNINNMSNQHLFNSDDEEEEEEEQNIIDQYNLPTTGTNNSKKSMENSALPTLKELFQNPERPDPINLWQFYKFLATSPNGKLINLLDFYLDYKSHTQFMKNNNKSIETVQTVTFLSSNIHVRDLYLNSDAIHETYFQNGCSKFIMELSLPEMEQRLPIICDSVYHLLESELYPIFLKSITYHNIHSTKISLKFCLIGTCIVWLGFWLYYCFVFLNMNRAYRLISLLLILLGVYMVLNIGLFKIDFLLYSLDLIQLNDDDSDSDNIGRIGKEKSFKVGDELTFNSFGKRGEFLRKFSLLVYGGNFINYKKEYGIHYILKKRIVYSSILYACISCALIALLLGVPGRRL</sequence>
<dbReference type="EMBL" id="LXPE01000038">
    <property type="protein sequence ID" value="OBA25864.1"/>
    <property type="molecule type" value="Genomic_DNA"/>
</dbReference>
<dbReference type="InterPro" id="IPR036305">
    <property type="entry name" value="RGS_sf"/>
</dbReference>
<keyword evidence="1" id="KW-0812">Transmembrane</keyword>
<dbReference type="OrthoDB" id="5584247at2759"/>
<dbReference type="InterPro" id="IPR044926">
    <property type="entry name" value="RGS_subdomain_2"/>
</dbReference>
<feature type="transmembrane region" description="Helical" evidence="1">
    <location>
        <begin position="284"/>
        <end position="305"/>
    </location>
</feature>
<evidence type="ECO:0000313" key="3">
    <source>
        <dbReference type="Proteomes" id="UP000092321"/>
    </source>
</evidence>
<feature type="transmembrane region" description="Helical" evidence="1">
    <location>
        <begin position="385"/>
        <end position="406"/>
    </location>
</feature>
<feature type="transmembrane region" description="Helical" evidence="1">
    <location>
        <begin position="257"/>
        <end position="278"/>
    </location>
</feature>
<organism evidence="2 3">
    <name type="scientific">Hanseniaspora valbyensis NRRL Y-1626</name>
    <dbReference type="NCBI Taxonomy" id="766949"/>
    <lineage>
        <taxon>Eukaryota</taxon>
        <taxon>Fungi</taxon>
        <taxon>Dikarya</taxon>
        <taxon>Ascomycota</taxon>
        <taxon>Saccharomycotina</taxon>
        <taxon>Saccharomycetes</taxon>
        <taxon>Saccharomycodales</taxon>
        <taxon>Saccharomycodaceae</taxon>
        <taxon>Hanseniaspora</taxon>
    </lineage>
</organism>
<dbReference type="AlphaFoldDB" id="A0A1B7TAV5"/>